<proteinExistence type="predicted"/>
<keyword evidence="1" id="KW-0472">Membrane</keyword>
<protein>
    <recommendedName>
        <fullName evidence="4">DUF3149 domain-containing protein</fullName>
    </recommendedName>
</protein>
<dbReference type="Proteomes" id="UP000182598">
    <property type="component" value="Unassembled WGS sequence"/>
</dbReference>
<accession>A0A0K6H1M4</accession>
<evidence type="ECO:0008006" key="4">
    <source>
        <dbReference type="Google" id="ProtNLM"/>
    </source>
</evidence>
<evidence type="ECO:0000256" key="1">
    <source>
        <dbReference type="SAM" id="Phobius"/>
    </source>
</evidence>
<dbReference type="AlphaFoldDB" id="A0A0K6H1M4"/>
<name>A0A0K6H1M4_9GAMM</name>
<sequence length="50" mass="5679">MSVWREFFTDPVIFFSFTGLAIVVGLCVFYAIFFIKKAAEAELEQKSGSH</sequence>
<dbReference type="OrthoDB" id="5772434at2"/>
<keyword evidence="1" id="KW-1133">Transmembrane helix</keyword>
<keyword evidence="1" id="KW-0812">Transmembrane</keyword>
<feature type="transmembrane region" description="Helical" evidence="1">
    <location>
        <begin position="12"/>
        <end position="35"/>
    </location>
</feature>
<dbReference type="InterPro" id="IPR021494">
    <property type="entry name" value="DUF3149"/>
</dbReference>
<gene>
    <name evidence="2" type="ORF">Ga0061064_1038</name>
</gene>
<reference evidence="3" key="1">
    <citation type="submission" date="2015-08" db="EMBL/GenBank/DDBJ databases">
        <authorList>
            <person name="Varghese N."/>
        </authorList>
    </citation>
    <scope>NUCLEOTIDE SEQUENCE [LARGE SCALE GENOMIC DNA]</scope>
    <source>
        <strain evidence="3">DSM 27808</strain>
    </source>
</reference>
<evidence type="ECO:0000313" key="3">
    <source>
        <dbReference type="Proteomes" id="UP000182598"/>
    </source>
</evidence>
<dbReference type="RefSeq" id="WP_072243387.1">
    <property type="nucleotide sequence ID" value="NZ_CYHB01000002.1"/>
</dbReference>
<keyword evidence="3" id="KW-1185">Reference proteome</keyword>
<dbReference type="Pfam" id="PF11346">
    <property type="entry name" value="DUF3149"/>
    <property type="match status" value="1"/>
</dbReference>
<organism evidence="2 3">
    <name type="scientific">Pseudidiomarina woesei</name>
    <dbReference type="NCBI Taxonomy" id="1381080"/>
    <lineage>
        <taxon>Bacteria</taxon>
        <taxon>Pseudomonadati</taxon>
        <taxon>Pseudomonadota</taxon>
        <taxon>Gammaproteobacteria</taxon>
        <taxon>Alteromonadales</taxon>
        <taxon>Idiomarinaceae</taxon>
        <taxon>Pseudidiomarina</taxon>
    </lineage>
</organism>
<dbReference type="EMBL" id="CYHB01000002">
    <property type="protein sequence ID" value="CUA84887.1"/>
    <property type="molecule type" value="Genomic_DNA"/>
</dbReference>
<evidence type="ECO:0000313" key="2">
    <source>
        <dbReference type="EMBL" id="CUA84887.1"/>
    </source>
</evidence>